<proteinExistence type="predicted"/>
<keyword evidence="1" id="KW-1133">Transmembrane helix</keyword>
<dbReference type="EMBL" id="PXYI01000004">
    <property type="protein sequence ID" value="PSJ39551.1"/>
    <property type="molecule type" value="Genomic_DNA"/>
</dbReference>
<feature type="transmembrane region" description="Helical" evidence="1">
    <location>
        <begin position="12"/>
        <end position="33"/>
    </location>
</feature>
<name>A0A2P7QNM3_9SPHN</name>
<dbReference type="RefSeq" id="WP_106513450.1">
    <property type="nucleotide sequence ID" value="NZ_PXYI01000004.1"/>
</dbReference>
<keyword evidence="3" id="KW-1185">Reference proteome</keyword>
<sequence>MLSFYQRAPVHIFTDAAWGDFDWMISSLFRWLLFRICGQRTRWWRERAGSPPPSSGWLGSLFVVAVWFTLVLAVDQVFPILPSALV</sequence>
<keyword evidence="1" id="KW-0812">Transmembrane</keyword>
<organism evidence="2 3">
    <name type="scientific">Allosphingosinicella deserti</name>
    <dbReference type="NCBI Taxonomy" id="2116704"/>
    <lineage>
        <taxon>Bacteria</taxon>
        <taxon>Pseudomonadati</taxon>
        <taxon>Pseudomonadota</taxon>
        <taxon>Alphaproteobacteria</taxon>
        <taxon>Sphingomonadales</taxon>
        <taxon>Sphingomonadaceae</taxon>
        <taxon>Allosphingosinicella</taxon>
    </lineage>
</organism>
<evidence type="ECO:0000313" key="3">
    <source>
        <dbReference type="Proteomes" id="UP000241167"/>
    </source>
</evidence>
<dbReference type="Proteomes" id="UP000241167">
    <property type="component" value="Unassembled WGS sequence"/>
</dbReference>
<accession>A0A2P7QNM3</accession>
<comment type="caution">
    <text evidence="2">The sequence shown here is derived from an EMBL/GenBank/DDBJ whole genome shotgun (WGS) entry which is preliminary data.</text>
</comment>
<reference evidence="2 3" key="1">
    <citation type="submission" date="2018-03" db="EMBL/GenBank/DDBJ databases">
        <title>The draft genome of Sphingosinicella sp. GL-C-18.</title>
        <authorList>
            <person name="Liu L."/>
            <person name="Li L."/>
            <person name="Liang L."/>
            <person name="Zhang X."/>
            <person name="Wang T."/>
        </authorList>
    </citation>
    <scope>NUCLEOTIDE SEQUENCE [LARGE SCALE GENOMIC DNA]</scope>
    <source>
        <strain evidence="2 3">GL-C-18</strain>
    </source>
</reference>
<protein>
    <submittedName>
        <fullName evidence="2">Uncharacterized protein</fullName>
    </submittedName>
</protein>
<dbReference type="AlphaFoldDB" id="A0A2P7QNM3"/>
<evidence type="ECO:0000313" key="2">
    <source>
        <dbReference type="EMBL" id="PSJ39551.1"/>
    </source>
</evidence>
<gene>
    <name evidence="2" type="ORF">C7I55_13165</name>
</gene>
<evidence type="ECO:0000256" key="1">
    <source>
        <dbReference type="SAM" id="Phobius"/>
    </source>
</evidence>
<feature type="transmembrane region" description="Helical" evidence="1">
    <location>
        <begin position="54"/>
        <end position="74"/>
    </location>
</feature>
<keyword evidence="1" id="KW-0472">Membrane</keyword>